<proteinExistence type="inferred from homology"/>
<dbReference type="PANTHER" id="PTHR43653:SF1">
    <property type="entry name" value="CYTOCHROME C-TYPE BIOGENESIS PROTEIN CCMF"/>
    <property type="match status" value="1"/>
</dbReference>
<organism evidence="5 6">
    <name type="scientific">Mucilaginibacter rigui</name>
    <dbReference type="NCBI Taxonomy" id="534635"/>
    <lineage>
        <taxon>Bacteria</taxon>
        <taxon>Pseudomonadati</taxon>
        <taxon>Bacteroidota</taxon>
        <taxon>Sphingobacteriia</taxon>
        <taxon>Sphingobacteriales</taxon>
        <taxon>Sphingobacteriaceae</taxon>
        <taxon>Mucilaginibacter</taxon>
    </lineage>
</organism>
<feature type="transmembrane region" description="Helical" evidence="3">
    <location>
        <begin position="140"/>
        <end position="160"/>
    </location>
</feature>
<feature type="domain" description="Cytochrome c assembly protein" evidence="4">
    <location>
        <begin position="110"/>
        <end position="326"/>
    </location>
</feature>
<dbReference type="EMBL" id="JACWMW010000001">
    <property type="protein sequence ID" value="MBD1384567.1"/>
    <property type="molecule type" value="Genomic_DNA"/>
</dbReference>
<dbReference type="Pfam" id="PF01578">
    <property type="entry name" value="Cytochrom_C_asm"/>
    <property type="match status" value="1"/>
</dbReference>
<dbReference type="PRINTS" id="PR01410">
    <property type="entry name" value="CCBIOGENESIS"/>
</dbReference>
<dbReference type="InterPro" id="IPR036259">
    <property type="entry name" value="MFS_trans_sf"/>
</dbReference>
<dbReference type="SUPFAM" id="SSF103473">
    <property type="entry name" value="MFS general substrate transporter"/>
    <property type="match status" value="1"/>
</dbReference>
<dbReference type="PANTHER" id="PTHR43653">
    <property type="entry name" value="CYTOCHROME C ASSEMBLY PROTEIN-RELATED"/>
    <property type="match status" value="1"/>
</dbReference>
<feature type="transmembrane region" description="Helical" evidence="3">
    <location>
        <begin position="280"/>
        <end position="296"/>
    </location>
</feature>
<feature type="transmembrane region" description="Helical" evidence="3">
    <location>
        <begin position="15"/>
        <end position="36"/>
    </location>
</feature>
<evidence type="ECO:0000256" key="3">
    <source>
        <dbReference type="SAM" id="Phobius"/>
    </source>
</evidence>
<name>A0ABR7X1U6_9SPHI</name>
<protein>
    <submittedName>
        <fullName evidence="5">Cytochrome c biogenesis protein CcsA</fullName>
    </submittedName>
</protein>
<feature type="transmembrane region" description="Helical" evidence="3">
    <location>
        <begin position="458"/>
        <end position="479"/>
    </location>
</feature>
<sequence length="836" mass="93930">MDIVFKGEHLLPGQLGQFFIVLAFGAALFSLICYYFSAQEDVAKSDNSWLRLGRIGYWLNTVAILGMGVCLFYILYHNYFEYHYAWSYTSRELPVYYIVSGFWNGQEGGFLLWYFWTAVLGNILIWKAKSWESPVMVTMALTQVVLGTMVLGLQIGSAHIGSSPFLLLRNAMEAPIFKNPNYLDFIKDGKGMNPSLQNYWMIIHPPTLFLGLASLVVPFAYATAGLWKRRYKEWVAPAIPYALFGCMILGTGVIMGAFWAYESLNFGGFWAWDPVENASIFPWLVLVAAVHVLIVFKNTGHSYFTATLLTLLSFVLVWYSSFLSRSGILGESSVHAFTDIGLFWQLVIGIIVFLAITIYLLISRWKELPITKKDEDTYSREFWMFVGAVFLGLSCLQLILVTSVPVWNAMFGTKLAPPTDPVKQYNIIQASFAVVIALLSGFTQFLKYKQTDIRRFFITTLVYLVFAALITALVVYATGVYKLNFVFNLVMLCAIYSVVANGKVLADAIKGKFKLAGSAVGHIGFGLLLVGALISAGTKRVISENLTGEQYSAEFAKDENPKENILLYKNEPIKMGEYMVTFRSDTIEGAQHLFNIDYQRIQNGKVTEGFTLRPNVIQAQGGMSSSPDTKHYLFHDMYTHITMTNVITTEPQGEEASHGEEGDDKKYDAPVTHEIAVGDTMTYRDGIIILKGLNKNAKLQNIPLTDKDIAVGAQLEVISHGKTYQSEPVYMIKGRSVFDFGKKVEDAGLKLRFTKIIPGKTLADGKVEITVYQQPESKKKFIVMKAIEFPYINFLWAGTIIMVIGFFMSILRRNKELKPEPVKVAAQPRVKVQKKK</sequence>
<evidence type="ECO:0000256" key="2">
    <source>
        <dbReference type="ARBA" id="ARBA00022748"/>
    </source>
</evidence>
<gene>
    <name evidence="5" type="primary">ccsA</name>
    <name evidence="5" type="ORF">IDJ75_04690</name>
</gene>
<feature type="transmembrane region" description="Helical" evidence="3">
    <location>
        <begin position="485"/>
        <end position="506"/>
    </location>
</feature>
<keyword evidence="2" id="KW-0201">Cytochrome c-type biogenesis</keyword>
<evidence type="ECO:0000256" key="1">
    <source>
        <dbReference type="ARBA" id="ARBA00009186"/>
    </source>
</evidence>
<feature type="transmembrane region" description="Helical" evidence="3">
    <location>
        <begin position="303"/>
        <end position="322"/>
    </location>
</feature>
<comment type="similarity">
    <text evidence="1">Belongs to the CcmF/CycK/Ccl1/NrfE/CcsA family.</text>
</comment>
<keyword evidence="3" id="KW-0472">Membrane</keyword>
<evidence type="ECO:0000313" key="6">
    <source>
        <dbReference type="Proteomes" id="UP000618754"/>
    </source>
</evidence>
<dbReference type="InterPro" id="IPR003567">
    <property type="entry name" value="Cyt_c_biogenesis"/>
</dbReference>
<feature type="transmembrane region" description="Helical" evidence="3">
    <location>
        <begin position="239"/>
        <end position="260"/>
    </location>
</feature>
<keyword evidence="6" id="KW-1185">Reference proteome</keyword>
<feature type="transmembrane region" description="Helical" evidence="3">
    <location>
        <begin position="791"/>
        <end position="811"/>
    </location>
</feature>
<feature type="transmembrane region" description="Helical" evidence="3">
    <location>
        <begin position="57"/>
        <end position="76"/>
    </location>
</feature>
<feature type="transmembrane region" description="Helical" evidence="3">
    <location>
        <begin position="513"/>
        <end position="534"/>
    </location>
</feature>
<comment type="caution">
    <text evidence="5">The sequence shown here is derived from an EMBL/GenBank/DDBJ whole genome shotgun (WGS) entry which is preliminary data.</text>
</comment>
<keyword evidence="3" id="KW-1133">Transmembrane helix</keyword>
<evidence type="ECO:0000259" key="4">
    <source>
        <dbReference type="Pfam" id="PF01578"/>
    </source>
</evidence>
<dbReference type="RefSeq" id="WP_191174431.1">
    <property type="nucleotide sequence ID" value="NZ_JACWMW010000001.1"/>
</dbReference>
<feature type="transmembrane region" description="Helical" evidence="3">
    <location>
        <begin position="342"/>
        <end position="362"/>
    </location>
</feature>
<keyword evidence="3" id="KW-0812">Transmembrane</keyword>
<accession>A0ABR7X1U6</accession>
<feature type="transmembrane region" description="Helical" evidence="3">
    <location>
        <begin position="208"/>
        <end position="227"/>
    </location>
</feature>
<dbReference type="InterPro" id="IPR002541">
    <property type="entry name" value="Cyt_c_assembly"/>
</dbReference>
<feature type="transmembrane region" description="Helical" evidence="3">
    <location>
        <begin position="382"/>
        <end position="407"/>
    </location>
</feature>
<evidence type="ECO:0000313" key="5">
    <source>
        <dbReference type="EMBL" id="MBD1384567.1"/>
    </source>
</evidence>
<feature type="transmembrane region" description="Helical" evidence="3">
    <location>
        <begin position="427"/>
        <end position="446"/>
    </location>
</feature>
<feature type="transmembrane region" description="Helical" evidence="3">
    <location>
        <begin position="110"/>
        <end position="128"/>
    </location>
</feature>
<reference evidence="5 6" key="1">
    <citation type="submission" date="2020-09" db="EMBL/GenBank/DDBJ databases">
        <title>Novel species of Mucilaginibacter isolated from a glacier on the Tibetan Plateau.</title>
        <authorList>
            <person name="Liu Q."/>
            <person name="Xin Y.-H."/>
        </authorList>
    </citation>
    <scope>NUCLEOTIDE SEQUENCE [LARGE SCALE GENOMIC DNA]</scope>
    <source>
        <strain evidence="5 6">CGMCC 1.13878</strain>
    </source>
</reference>
<dbReference type="Proteomes" id="UP000618754">
    <property type="component" value="Unassembled WGS sequence"/>
</dbReference>